<dbReference type="GO" id="GO:0016020">
    <property type="term" value="C:membrane"/>
    <property type="evidence" value="ECO:0007669"/>
    <property type="project" value="TreeGrafter"/>
</dbReference>
<proteinExistence type="predicted"/>
<dbReference type="RefSeq" id="WP_145814526.1">
    <property type="nucleotide sequence ID" value="NZ_VIVK01000003.1"/>
</dbReference>
<dbReference type="Proteomes" id="UP000318380">
    <property type="component" value="Unassembled WGS sequence"/>
</dbReference>
<dbReference type="InterPro" id="IPR002509">
    <property type="entry name" value="NODB_dom"/>
</dbReference>
<evidence type="ECO:0000256" key="1">
    <source>
        <dbReference type="ARBA" id="ARBA00022723"/>
    </source>
</evidence>
<feature type="domain" description="NodB homology" evidence="4">
    <location>
        <begin position="84"/>
        <end position="255"/>
    </location>
</feature>
<dbReference type="AlphaFoldDB" id="A0A561B3A6"/>
<sequence>MSRKLATVIGTVVAAALVVGGLATVALNHTRPPRPAVASQSTPAAPPTTAASSTPTTTPTRTPSGKPEQPVADPTASLAAGNKKVLFLSFDDGPDPVWTPRILQILRKHGAHATFFQLGRMQAEHPGLREQILADGHTIGSHSISHAQLTALPAAKRRHEIFDGPRSKCFRPPYGASNPKVRADIAAAGMSQVLWDVDPRDWKRPGVTAIVDNILHHAHRRNIILLHDGGGDRTQTAAALDKVLPLLKAQGYTFPAMTC</sequence>
<dbReference type="SUPFAM" id="SSF88713">
    <property type="entry name" value="Glycoside hydrolase/deacetylase"/>
    <property type="match status" value="1"/>
</dbReference>
<protein>
    <submittedName>
        <fullName evidence="5">Peptidoglycan/xylan/chitin deacetylase (PgdA/CDA1 family)</fullName>
    </submittedName>
</protein>
<evidence type="ECO:0000256" key="3">
    <source>
        <dbReference type="SAM" id="MobiDB-lite"/>
    </source>
</evidence>
<dbReference type="GO" id="GO:0016810">
    <property type="term" value="F:hydrolase activity, acting on carbon-nitrogen (but not peptide) bonds"/>
    <property type="evidence" value="ECO:0007669"/>
    <property type="project" value="InterPro"/>
</dbReference>
<evidence type="ECO:0000259" key="4">
    <source>
        <dbReference type="PROSITE" id="PS51677"/>
    </source>
</evidence>
<evidence type="ECO:0000313" key="6">
    <source>
        <dbReference type="Proteomes" id="UP000318380"/>
    </source>
</evidence>
<feature type="region of interest" description="Disordered" evidence="3">
    <location>
        <begin position="32"/>
        <end position="74"/>
    </location>
</feature>
<name>A0A561B3A6_9ACTN</name>
<dbReference type="InterPro" id="IPR011330">
    <property type="entry name" value="Glyco_hydro/deAcase_b/a-brl"/>
</dbReference>
<dbReference type="PROSITE" id="PS51677">
    <property type="entry name" value="NODB"/>
    <property type="match status" value="1"/>
</dbReference>
<dbReference type="EMBL" id="VIVK01000003">
    <property type="protein sequence ID" value="TWD73343.1"/>
    <property type="molecule type" value="Genomic_DNA"/>
</dbReference>
<feature type="compositionally biased region" description="Low complexity" evidence="3">
    <location>
        <begin position="36"/>
        <end position="64"/>
    </location>
</feature>
<keyword evidence="1" id="KW-0479">Metal-binding</keyword>
<dbReference type="PANTHER" id="PTHR10587">
    <property type="entry name" value="GLYCOSYL TRANSFERASE-RELATED"/>
    <property type="match status" value="1"/>
</dbReference>
<keyword evidence="6" id="KW-1185">Reference proteome</keyword>
<dbReference type="GO" id="GO:0046872">
    <property type="term" value="F:metal ion binding"/>
    <property type="evidence" value="ECO:0007669"/>
    <property type="project" value="UniProtKB-KW"/>
</dbReference>
<dbReference type="Gene3D" id="3.20.20.370">
    <property type="entry name" value="Glycoside hydrolase/deacetylase"/>
    <property type="match status" value="1"/>
</dbReference>
<dbReference type="Pfam" id="PF01522">
    <property type="entry name" value="Polysacc_deac_1"/>
    <property type="match status" value="1"/>
</dbReference>
<dbReference type="GO" id="GO:0005975">
    <property type="term" value="P:carbohydrate metabolic process"/>
    <property type="evidence" value="ECO:0007669"/>
    <property type="project" value="InterPro"/>
</dbReference>
<dbReference type="PANTHER" id="PTHR10587:SF133">
    <property type="entry name" value="CHITIN DEACETYLASE 1-RELATED"/>
    <property type="match status" value="1"/>
</dbReference>
<dbReference type="InterPro" id="IPR050248">
    <property type="entry name" value="Polysacc_deacetylase_ArnD"/>
</dbReference>
<comment type="caution">
    <text evidence="5">The sequence shown here is derived from an EMBL/GenBank/DDBJ whole genome shotgun (WGS) entry which is preliminary data.</text>
</comment>
<evidence type="ECO:0000313" key="5">
    <source>
        <dbReference type="EMBL" id="TWD73343.1"/>
    </source>
</evidence>
<gene>
    <name evidence="5" type="ORF">FB561_7232</name>
</gene>
<organism evidence="5 6">
    <name type="scientific">Kribbella amoyensis</name>
    <dbReference type="NCBI Taxonomy" id="996641"/>
    <lineage>
        <taxon>Bacteria</taxon>
        <taxon>Bacillati</taxon>
        <taxon>Actinomycetota</taxon>
        <taxon>Actinomycetes</taxon>
        <taxon>Propionibacteriales</taxon>
        <taxon>Kribbellaceae</taxon>
        <taxon>Kribbella</taxon>
    </lineage>
</organism>
<dbReference type="OrthoDB" id="3173508at2"/>
<evidence type="ECO:0000256" key="2">
    <source>
        <dbReference type="ARBA" id="ARBA00022801"/>
    </source>
</evidence>
<accession>A0A561B3A6</accession>
<dbReference type="CDD" id="cd10917">
    <property type="entry name" value="CE4_NodB_like_6s_7s"/>
    <property type="match status" value="1"/>
</dbReference>
<keyword evidence="2" id="KW-0378">Hydrolase</keyword>
<reference evidence="5 6" key="1">
    <citation type="submission" date="2019-06" db="EMBL/GenBank/DDBJ databases">
        <title>Sequencing the genomes of 1000 actinobacteria strains.</title>
        <authorList>
            <person name="Klenk H.-P."/>
        </authorList>
    </citation>
    <scope>NUCLEOTIDE SEQUENCE [LARGE SCALE GENOMIC DNA]</scope>
    <source>
        <strain evidence="5 6">DSM 24683</strain>
    </source>
</reference>